<dbReference type="EMBL" id="UZAJ01009638">
    <property type="protein sequence ID" value="VDO55897.1"/>
    <property type="molecule type" value="Genomic_DNA"/>
</dbReference>
<reference evidence="4" key="1">
    <citation type="submission" date="2016-06" db="UniProtKB">
        <authorList>
            <consortium name="WormBaseParasite"/>
        </authorList>
    </citation>
    <scope>IDENTIFICATION</scope>
</reference>
<gene>
    <name evidence="2" type="ORF">OFLC_LOCUS8486</name>
</gene>
<evidence type="ECO:0000256" key="1">
    <source>
        <dbReference type="SAM" id="MobiDB-lite"/>
    </source>
</evidence>
<sequence>MTETVTDQEKQENAKVDKQEATKDESTERKESETFELGSNKSTGQNSSLSLEQPGIIKTDNVQTVDDFKNLMYKVSIVIIIFKVSLFP</sequence>
<dbReference type="STRING" id="387005.A0A183HLX4"/>
<evidence type="ECO:0000313" key="4">
    <source>
        <dbReference type="WBParaSite" id="OFLC_0000848501-mRNA-1"/>
    </source>
</evidence>
<protein>
    <submittedName>
        <fullName evidence="4">Internalin</fullName>
    </submittedName>
</protein>
<dbReference type="WBParaSite" id="OFLC_0000848501-mRNA-1">
    <property type="protein sequence ID" value="OFLC_0000848501-mRNA-1"/>
    <property type="gene ID" value="OFLC_0000848501"/>
</dbReference>
<evidence type="ECO:0000313" key="3">
    <source>
        <dbReference type="Proteomes" id="UP000267606"/>
    </source>
</evidence>
<feature type="compositionally biased region" description="Polar residues" evidence="1">
    <location>
        <begin position="37"/>
        <end position="51"/>
    </location>
</feature>
<dbReference type="Proteomes" id="UP000267606">
    <property type="component" value="Unassembled WGS sequence"/>
</dbReference>
<name>A0A183HLX4_9BILA</name>
<feature type="region of interest" description="Disordered" evidence="1">
    <location>
        <begin position="1"/>
        <end position="54"/>
    </location>
</feature>
<feature type="compositionally biased region" description="Basic and acidic residues" evidence="1">
    <location>
        <begin position="7"/>
        <end position="33"/>
    </location>
</feature>
<accession>A0A183HLX4</accession>
<reference evidence="2 3" key="2">
    <citation type="submission" date="2018-11" db="EMBL/GenBank/DDBJ databases">
        <authorList>
            <consortium name="Pathogen Informatics"/>
        </authorList>
    </citation>
    <scope>NUCLEOTIDE SEQUENCE [LARGE SCALE GENOMIC DNA]</scope>
</reference>
<keyword evidence="3" id="KW-1185">Reference proteome</keyword>
<evidence type="ECO:0000313" key="2">
    <source>
        <dbReference type="EMBL" id="VDO55897.1"/>
    </source>
</evidence>
<organism evidence="4">
    <name type="scientific">Onchocerca flexuosa</name>
    <dbReference type="NCBI Taxonomy" id="387005"/>
    <lineage>
        <taxon>Eukaryota</taxon>
        <taxon>Metazoa</taxon>
        <taxon>Ecdysozoa</taxon>
        <taxon>Nematoda</taxon>
        <taxon>Chromadorea</taxon>
        <taxon>Rhabditida</taxon>
        <taxon>Spirurina</taxon>
        <taxon>Spiruromorpha</taxon>
        <taxon>Filarioidea</taxon>
        <taxon>Onchocercidae</taxon>
        <taxon>Onchocerca</taxon>
    </lineage>
</organism>
<proteinExistence type="predicted"/>
<dbReference type="AlphaFoldDB" id="A0A183HLX4"/>